<name>A0A8S9Z122_9TREM</name>
<dbReference type="Pfam" id="PF04969">
    <property type="entry name" value="CS"/>
    <property type="match status" value="1"/>
</dbReference>
<dbReference type="GO" id="GO:0005634">
    <property type="term" value="C:nucleus"/>
    <property type="evidence" value="ECO:0007669"/>
    <property type="project" value="TreeGrafter"/>
</dbReference>
<keyword evidence="3" id="KW-0472">Membrane</keyword>
<dbReference type="OrthoDB" id="1564555at2759"/>
<proteinExistence type="inferred from homology"/>
<dbReference type="EMBL" id="JTDE01002203">
    <property type="protein sequence ID" value="KAF7257698.1"/>
    <property type="molecule type" value="Genomic_DNA"/>
</dbReference>
<accession>A0A8S9Z122</accession>
<dbReference type="GO" id="GO:0006457">
    <property type="term" value="P:protein folding"/>
    <property type="evidence" value="ECO:0007669"/>
    <property type="project" value="TreeGrafter"/>
</dbReference>
<protein>
    <recommendedName>
        <fullName evidence="4">CS domain-containing protein</fullName>
    </recommendedName>
</protein>
<dbReference type="GO" id="GO:0005829">
    <property type="term" value="C:cytosol"/>
    <property type="evidence" value="ECO:0007669"/>
    <property type="project" value="TreeGrafter"/>
</dbReference>
<keyword evidence="6" id="KW-1185">Reference proteome</keyword>
<evidence type="ECO:0000313" key="6">
    <source>
        <dbReference type="Proteomes" id="UP000822476"/>
    </source>
</evidence>
<feature type="compositionally biased region" description="Acidic residues" evidence="2">
    <location>
        <begin position="155"/>
        <end position="170"/>
    </location>
</feature>
<dbReference type="FunFam" id="2.60.40.790:FF:000013">
    <property type="entry name" value="Very-long-chain (3R)-3-hydroxyacyl-CoA dehydratase"/>
    <property type="match status" value="1"/>
</dbReference>
<dbReference type="PANTHER" id="PTHR22932">
    <property type="entry name" value="TELOMERASE-BINDING PROTEIN P23 HSP90 CO-CHAPERONE"/>
    <property type="match status" value="1"/>
</dbReference>
<evidence type="ECO:0000256" key="1">
    <source>
        <dbReference type="ARBA" id="ARBA00025733"/>
    </source>
</evidence>
<dbReference type="CDD" id="cd06465">
    <property type="entry name" value="p23_hB-ind1_like"/>
    <property type="match status" value="1"/>
</dbReference>
<dbReference type="Proteomes" id="UP000822476">
    <property type="component" value="Unassembled WGS sequence"/>
</dbReference>
<dbReference type="Gene3D" id="2.60.40.790">
    <property type="match status" value="1"/>
</dbReference>
<evidence type="ECO:0000259" key="4">
    <source>
        <dbReference type="PROSITE" id="PS51203"/>
    </source>
</evidence>
<dbReference type="InterPro" id="IPR008978">
    <property type="entry name" value="HSP20-like_chaperone"/>
</dbReference>
<organism evidence="5 6">
    <name type="scientific">Paragonimus skrjabini miyazakii</name>
    <dbReference type="NCBI Taxonomy" id="59628"/>
    <lineage>
        <taxon>Eukaryota</taxon>
        <taxon>Metazoa</taxon>
        <taxon>Spiralia</taxon>
        <taxon>Lophotrochozoa</taxon>
        <taxon>Platyhelminthes</taxon>
        <taxon>Trematoda</taxon>
        <taxon>Digenea</taxon>
        <taxon>Plagiorchiida</taxon>
        <taxon>Troglotremata</taxon>
        <taxon>Troglotrematidae</taxon>
        <taxon>Paragonimus</taxon>
    </lineage>
</organism>
<dbReference type="SUPFAM" id="SSF49764">
    <property type="entry name" value="HSP20-like chaperones"/>
    <property type="match status" value="1"/>
</dbReference>
<keyword evidence="3" id="KW-1133">Transmembrane helix</keyword>
<comment type="caution">
    <text evidence="5">The sequence shown here is derived from an EMBL/GenBank/DDBJ whole genome shotgun (WGS) entry which is preliminary data.</text>
</comment>
<feature type="region of interest" description="Disordered" evidence="2">
    <location>
        <begin position="149"/>
        <end position="203"/>
    </location>
</feature>
<dbReference type="AlphaFoldDB" id="A0A8S9Z122"/>
<gene>
    <name evidence="5" type="ORF">EG68_04841</name>
</gene>
<dbReference type="PROSITE" id="PS51203">
    <property type="entry name" value="CS"/>
    <property type="match status" value="1"/>
</dbReference>
<evidence type="ECO:0000313" key="5">
    <source>
        <dbReference type="EMBL" id="KAF7257698.1"/>
    </source>
</evidence>
<reference evidence="5" key="1">
    <citation type="submission" date="2019-07" db="EMBL/GenBank/DDBJ databases">
        <title>Annotation for the trematode Paragonimus miyazaki's.</title>
        <authorList>
            <person name="Choi Y.-J."/>
        </authorList>
    </citation>
    <scope>NUCLEOTIDE SEQUENCE</scope>
    <source>
        <strain evidence="5">Japan</strain>
    </source>
</reference>
<dbReference type="PANTHER" id="PTHR22932:SF1">
    <property type="entry name" value="CO-CHAPERONE PROTEIN DAF-41"/>
    <property type="match status" value="1"/>
</dbReference>
<evidence type="ECO:0000256" key="3">
    <source>
        <dbReference type="SAM" id="Phobius"/>
    </source>
</evidence>
<sequence length="203" mass="22824">MSGDQPTTYVLGVLVNFFFSLTPSVLWAQRKDALYVTISLGDVKDKKLDLKEGSLYFRGKSGTPKSSEYEIQIEFYGQVDPEGSRQLSTDREIVMYIKKKEMGFWPRLLSSSKKVTWLKVDFNRWADENDSEPEAGGMDNFNSMLSQMSNFNDYGADDADIDSDDDDLPDLEPPTKATEESAEDVNGKAEEEEQQPVAQEASA</sequence>
<dbReference type="GO" id="GO:0051087">
    <property type="term" value="F:protein-folding chaperone binding"/>
    <property type="evidence" value="ECO:0007669"/>
    <property type="project" value="TreeGrafter"/>
</dbReference>
<dbReference type="GO" id="GO:0051879">
    <property type="term" value="F:Hsp90 protein binding"/>
    <property type="evidence" value="ECO:0007669"/>
    <property type="project" value="InterPro"/>
</dbReference>
<dbReference type="GO" id="GO:0051131">
    <property type="term" value="P:chaperone-mediated protein complex assembly"/>
    <property type="evidence" value="ECO:0007669"/>
    <property type="project" value="TreeGrafter"/>
</dbReference>
<evidence type="ECO:0000256" key="2">
    <source>
        <dbReference type="SAM" id="MobiDB-lite"/>
    </source>
</evidence>
<comment type="similarity">
    <text evidence="1">Belongs to the p23/wos2 family.</text>
</comment>
<feature type="transmembrane region" description="Helical" evidence="3">
    <location>
        <begin position="6"/>
        <end position="28"/>
    </location>
</feature>
<dbReference type="InterPro" id="IPR007052">
    <property type="entry name" value="CS_dom"/>
</dbReference>
<feature type="domain" description="CS" evidence="4">
    <location>
        <begin position="20"/>
        <end position="109"/>
    </location>
</feature>
<dbReference type="InterPro" id="IPR045250">
    <property type="entry name" value="p23-like"/>
</dbReference>
<keyword evidence="3" id="KW-0812">Transmembrane</keyword>